<evidence type="ECO:0000256" key="1">
    <source>
        <dbReference type="SAM" id="MobiDB-lite"/>
    </source>
</evidence>
<dbReference type="InterPro" id="IPR045601">
    <property type="entry name" value="DUF6455"/>
</dbReference>
<protein>
    <recommendedName>
        <fullName evidence="2">DUF6455 domain-containing protein</fullName>
    </recommendedName>
</protein>
<organism evidence="3 4">
    <name type="scientific">Thioclava indica</name>
    <dbReference type="NCBI Taxonomy" id="1353528"/>
    <lineage>
        <taxon>Bacteria</taxon>
        <taxon>Pseudomonadati</taxon>
        <taxon>Pseudomonadota</taxon>
        <taxon>Alphaproteobacteria</taxon>
        <taxon>Rhodobacterales</taxon>
        <taxon>Paracoccaceae</taxon>
        <taxon>Thioclava</taxon>
    </lineage>
</organism>
<dbReference type="AlphaFoldDB" id="A0A074JCV4"/>
<keyword evidence="4" id="KW-1185">Reference proteome</keyword>
<dbReference type="Pfam" id="PF20056">
    <property type="entry name" value="DUF6455"/>
    <property type="match status" value="1"/>
</dbReference>
<proteinExistence type="predicted"/>
<evidence type="ECO:0000259" key="2">
    <source>
        <dbReference type="Pfam" id="PF20056"/>
    </source>
</evidence>
<comment type="caution">
    <text evidence="3">The sequence shown here is derived from an EMBL/GenBank/DDBJ whole genome shotgun (WGS) entry which is preliminary data.</text>
</comment>
<dbReference type="STRING" id="1353528.DT23_05795"/>
<sequence>MTIASDLDLHFWITRGMARRMGVNLGKAVQEGRLTRADVATMITACRTCGRSEFCLALLSERGSAPDALPADCPNKPALDSLRVVH</sequence>
<feature type="domain" description="DUF6455" evidence="2">
    <location>
        <begin position="1"/>
        <end position="83"/>
    </location>
</feature>
<accession>A0A074JCV4</accession>
<gene>
    <name evidence="3" type="ORF">DT23_05795</name>
</gene>
<name>A0A074JCV4_9RHOB</name>
<feature type="region of interest" description="Disordered" evidence="1">
    <location>
        <begin position="65"/>
        <end position="86"/>
    </location>
</feature>
<dbReference type="RefSeq" id="WP_038132162.1">
    <property type="nucleotide sequence ID" value="NZ_AUNB01000051.1"/>
</dbReference>
<reference evidence="3 4" key="1">
    <citation type="journal article" date="2015" name="Antonie Van Leeuwenhoek">
        <title>Thioclava indica sp. nov., isolated from surface seawater of the Indian Ocean.</title>
        <authorList>
            <person name="Liu Y."/>
            <person name="Lai Q."/>
            <person name="Du J."/>
            <person name="Xu H."/>
            <person name="Jiang L."/>
            <person name="Shao Z."/>
        </authorList>
    </citation>
    <scope>NUCLEOTIDE SEQUENCE [LARGE SCALE GENOMIC DNA]</scope>
    <source>
        <strain evidence="3 4">DT23-4</strain>
    </source>
</reference>
<dbReference type="Proteomes" id="UP000027471">
    <property type="component" value="Unassembled WGS sequence"/>
</dbReference>
<dbReference type="EMBL" id="AUNB01000051">
    <property type="protein sequence ID" value="KEO55481.1"/>
    <property type="molecule type" value="Genomic_DNA"/>
</dbReference>
<evidence type="ECO:0000313" key="4">
    <source>
        <dbReference type="Proteomes" id="UP000027471"/>
    </source>
</evidence>
<evidence type="ECO:0000313" key="3">
    <source>
        <dbReference type="EMBL" id="KEO55481.1"/>
    </source>
</evidence>
<dbReference type="eggNOG" id="ENOG5033H94">
    <property type="taxonomic scope" value="Bacteria"/>
</dbReference>
<dbReference type="OrthoDB" id="7689275at2"/>